<evidence type="ECO:0000259" key="2">
    <source>
        <dbReference type="Pfam" id="PF00326"/>
    </source>
</evidence>
<gene>
    <name evidence="4" type="ORF">RQX22_07325</name>
</gene>
<evidence type="ECO:0000259" key="3">
    <source>
        <dbReference type="Pfam" id="PF00930"/>
    </source>
</evidence>
<dbReference type="PANTHER" id="PTHR11731:SF193">
    <property type="entry name" value="DIPEPTIDYL PEPTIDASE 9"/>
    <property type="match status" value="1"/>
</dbReference>
<accession>A0ABU3Q5R7</accession>
<dbReference type="RefSeq" id="WP_315725071.1">
    <property type="nucleotide sequence ID" value="NZ_JAVUPU010000003.1"/>
</dbReference>
<feature type="chain" id="PRO_5045529081" evidence="1">
    <location>
        <begin position="24"/>
        <end position="807"/>
    </location>
</feature>
<dbReference type="Gene3D" id="3.40.50.1820">
    <property type="entry name" value="alpha/beta hydrolase"/>
    <property type="match status" value="1"/>
</dbReference>
<feature type="domain" description="Dipeptidylpeptidase IV N-terminal" evidence="3">
    <location>
        <begin position="139"/>
        <end position="506"/>
    </location>
</feature>
<sequence>MNHGCFPATTFLAALLMAGPVSAQGSDALARHSPPRFEAKDYQRVARLLDAAEHSPIRNAAIVPHWIGDGDRFWYRKETADGAVFILVDVRTTARSPAFDHQHVATALGHASAKPVSPDNLPFSAFRFTSDGKSIAFDAFDTAWQCALDEPDCVTIAAPPAYPKNHAVAPDERHAIFRRDRNLWIKTDGGAERALTQDGIQYNEYGYVSGDLQGYVASENIPGGVRPSLSWSPDSTKFLTHRIDETKVGERILWQGAPDGSRRAKATVFRQSQVGDDHFPITTYMIFDTATGKRIDVKNIPADMMVDPVGGFGAVLTEWAPDSRSVYVLARDRHYRRVGLFRIDAATGEARLVLEETSPTFVSLNGRYDSVGHGVTLKLIDQGRQLLWFSERDGWGHLYRYDIATGALLNQVTSGPWVVTDIVEFDEQKGIIYFLGAGREAGRNPYLKGLYRINLDGSDLRLLTPEPFDHDVSATATPVQLWPKTAETTFSSDKAYFVDRYGGVDTVTTSVLRSSDTGKVLMTIEEADFSALGDGCWIRPVPFVVKARDGKTDIFGTMYLPADFDRTKKYPVIDNVYPGAHAIGPDVRSFSPFYFYRQALANLGFIIVNLDGFGTTGRGKAFHDLSYGNLQDGPGLPDHVVGIQELARTYPQIDLDRVGVYGHSSGGYGTVLAMLKFPDFYKVGVASAAAVDMCGAIPLMMDKWQGPPTPGKDYCEPVFLANMAANLKGKLLLAYGEMDEHMPASTTVGLIDALTRANRDYDLIVMPNLPHGFMFDRYFTRRLFDYFVRHLLGSEPPPNATLSDPER</sequence>
<feature type="domain" description="Peptidase S9 prolyl oligopeptidase catalytic" evidence="2">
    <location>
        <begin position="596"/>
        <end position="791"/>
    </location>
</feature>
<evidence type="ECO:0000313" key="5">
    <source>
        <dbReference type="Proteomes" id="UP001259572"/>
    </source>
</evidence>
<reference evidence="4 5" key="1">
    <citation type="submission" date="2023-05" db="EMBL/GenBank/DDBJ databases">
        <authorList>
            <person name="Guo Y."/>
        </authorList>
    </citation>
    <scope>NUCLEOTIDE SEQUENCE [LARGE SCALE GENOMIC DNA]</scope>
    <source>
        <strain evidence="4 5">GR2756</strain>
    </source>
</reference>
<name>A0ABU3Q5R7_9SPHN</name>
<dbReference type="Gene3D" id="2.140.10.30">
    <property type="entry name" value="Dipeptidylpeptidase IV, N-terminal domain"/>
    <property type="match status" value="1"/>
</dbReference>
<dbReference type="EMBL" id="JAVUPU010000003">
    <property type="protein sequence ID" value="MDT9598754.1"/>
    <property type="molecule type" value="Genomic_DNA"/>
</dbReference>
<evidence type="ECO:0000256" key="1">
    <source>
        <dbReference type="SAM" id="SignalP"/>
    </source>
</evidence>
<feature type="signal peptide" evidence="1">
    <location>
        <begin position="1"/>
        <end position="23"/>
    </location>
</feature>
<dbReference type="InterPro" id="IPR002469">
    <property type="entry name" value="Peptidase_S9B_N"/>
</dbReference>
<dbReference type="InterPro" id="IPR050278">
    <property type="entry name" value="Serine_Prot_S9B/DPPIV"/>
</dbReference>
<dbReference type="InterPro" id="IPR029058">
    <property type="entry name" value="AB_hydrolase_fold"/>
</dbReference>
<dbReference type="InterPro" id="IPR001375">
    <property type="entry name" value="Peptidase_S9_cat"/>
</dbReference>
<dbReference type="PANTHER" id="PTHR11731">
    <property type="entry name" value="PROTEASE FAMILY S9B,C DIPEPTIDYL-PEPTIDASE IV-RELATED"/>
    <property type="match status" value="1"/>
</dbReference>
<dbReference type="Pfam" id="PF00326">
    <property type="entry name" value="Peptidase_S9"/>
    <property type="match status" value="1"/>
</dbReference>
<dbReference type="Proteomes" id="UP001259572">
    <property type="component" value="Unassembled WGS sequence"/>
</dbReference>
<dbReference type="SUPFAM" id="SSF82171">
    <property type="entry name" value="DPP6 N-terminal domain-like"/>
    <property type="match status" value="1"/>
</dbReference>
<proteinExistence type="predicted"/>
<comment type="caution">
    <text evidence="4">The sequence shown here is derived from an EMBL/GenBank/DDBJ whole genome shotgun (WGS) entry which is preliminary data.</text>
</comment>
<evidence type="ECO:0000313" key="4">
    <source>
        <dbReference type="EMBL" id="MDT9598754.1"/>
    </source>
</evidence>
<keyword evidence="1" id="KW-0732">Signal</keyword>
<dbReference type="SUPFAM" id="SSF53474">
    <property type="entry name" value="alpha/beta-Hydrolases"/>
    <property type="match status" value="1"/>
</dbReference>
<dbReference type="Pfam" id="PF00930">
    <property type="entry name" value="DPPIV_N"/>
    <property type="match status" value="1"/>
</dbReference>
<organism evidence="4 5">
    <name type="scientific">Sphingosinicella rhizophila</name>
    <dbReference type="NCBI Taxonomy" id="3050082"/>
    <lineage>
        <taxon>Bacteria</taxon>
        <taxon>Pseudomonadati</taxon>
        <taxon>Pseudomonadota</taxon>
        <taxon>Alphaproteobacteria</taxon>
        <taxon>Sphingomonadales</taxon>
        <taxon>Sphingosinicellaceae</taxon>
        <taxon>Sphingosinicella</taxon>
    </lineage>
</organism>
<protein>
    <submittedName>
        <fullName evidence="4">DPP IV N-terminal domain-containing protein</fullName>
    </submittedName>
</protein>
<keyword evidence="5" id="KW-1185">Reference proteome</keyword>